<dbReference type="Proteomes" id="UP001060085">
    <property type="component" value="Linkage Group LG08"/>
</dbReference>
<gene>
    <name evidence="1" type="ORF">M9H77_34329</name>
</gene>
<dbReference type="EMBL" id="CM044708">
    <property type="protein sequence ID" value="KAI5648324.1"/>
    <property type="molecule type" value="Genomic_DNA"/>
</dbReference>
<keyword evidence="2" id="KW-1185">Reference proteome</keyword>
<evidence type="ECO:0000313" key="1">
    <source>
        <dbReference type="EMBL" id="KAI5648324.1"/>
    </source>
</evidence>
<name>A0ACB9ZLQ8_CATRO</name>
<proteinExistence type="predicted"/>
<evidence type="ECO:0000313" key="2">
    <source>
        <dbReference type="Proteomes" id="UP001060085"/>
    </source>
</evidence>
<comment type="caution">
    <text evidence="1">The sequence shown here is derived from an EMBL/GenBank/DDBJ whole genome shotgun (WGS) entry which is preliminary data.</text>
</comment>
<reference evidence="2" key="1">
    <citation type="journal article" date="2023" name="Nat. Plants">
        <title>Single-cell RNA sequencing provides a high-resolution roadmap for understanding the multicellular compartmentation of specialized metabolism.</title>
        <authorList>
            <person name="Sun S."/>
            <person name="Shen X."/>
            <person name="Li Y."/>
            <person name="Li Y."/>
            <person name="Wang S."/>
            <person name="Li R."/>
            <person name="Zhang H."/>
            <person name="Shen G."/>
            <person name="Guo B."/>
            <person name="Wei J."/>
            <person name="Xu J."/>
            <person name="St-Pierre B."/>
            <person name="Chen S."/>
            <person name="Sun C."/>
        </authorList>
    </citation>
    <scope>NUCLEOTIDE SEQUENCE [LARGE SCALE GENOMIC DNA]</scope>
</reference>
<accession>A0ACB9ZLQ8</accession>
<protein>
    <submittedName>
        <fullName evidence="1">Uncharacterized protein</fullName>
    </submittedName>
</protein>
<sequence length="169" mass="18872">MNVTTDSISSRIGMMNSVTIDDLSYSIGFSIAILLVLVIVSYASYKCYNHRTSSTFNNFNFSSHGRTRTRTSSSRALIAATKGVDEEILVKYPKFLYCETRPQKGDSILASGCSICLVDYKDDHMIRILPICGHIFHVKCIDSWLKLHPSCPICRSKPLPIPVSEAVMQ</sequence>
<organism evidence="1 2">
    <name type="scientific">Catharanthus roseus</name>
    <name type="common">Madagascar periwinkle</name>
    <name type="synonym">Vinca rosea</name>
    <dbReference type="NCBI Taxonomy" id="4058"/>
    <lineage>
        <taxon>Eukaryota</taxon>
        <taxon>Viridiplantae</taxon>
        <taxon>Streptophyta</taxon>
        <taxon>Embryophyta</taxon>
        <taxon>Tracheophyta</taxon>
        <taxon>Spermatophyta</taxon>
        <taxon>Magnoliopsida</taxon>
        <taxon>eudicotyledons</taxon>
        <taxon>Gunneridae</taxon>
        <taxon>Pentapetalae</taxon>
        <taxon>asterids</taxon>
        <taxon>lamiids</taxon>
        <taxon>Gentianales</taxon>
        <taxon>Apocynaceae</taxon>
        <taxon>Rauvolfioideae</taxon>
        <taxon>Vinceae</taxon>
        <taxon>Catharanthinae</taxon>
        <taxon>Catharanthus</taxon>
    </lineage>
</organism>